<dbReference type="NCBIfam" id="TIGR04440">
    <property type="entry name" value="glyco_TIGR04440"/>
    <property type="match status" value="1"/>
</dbReference>
<dbReference type="SUPFAM" id="SSF53448">
    <property type="entry name" value="Nucleotide-diphospho-sugar transferases"/>
    <property type="match status" value="1"/>
</dbReference>
<protein>
    <recommendedName>
        <fullName evidence="3">Glycosyl transferase family 2</fullName>
    </recommendedName>
</protein>
<proteinExistence type="predicted"/>
<name>A0ABN6EPZ2_9BACT</name>
<reference evidence="1" key="1">
    <citation type="journal article" date="2022" name="Arch. Microbiol.">
        <title>Pseudodesulfovibrio sediminis sp. nov., a mesophilic and neutrophilic sulfate-reducing bacterium isolated from sediment of a brackish lake.</title>
        <authorList>
            <person name="Takahashi A."/>
            <person name="Kojima H."/>
            <person name="Watanabe M."/>
            <person name="Fukui M."/>
        </authorList>
    </citation>
    <scope>NUCLEOTIDE SEQUENCE</scope>
    <source>
        <strain evidence="1">SF6</strain>
    </source>
</reference>
<dbReference type="Proteomes" id="UP001053296">
    <property type="component" value="Chromosome"/>
</dbReference>
<dbReference type="Gene3D" id="3.90.550.10">
    <property type="entry name" value="Spore Coat Polysaccharide Biosynthesis Protein SpsA, Chain A"/>
    <property type="match status" value="1"/>
</dbReference>
<accession>A0ABN6EPZ2</accession>
<sequence length="355" mass="41764">MYEDKVTIYVPTFNRHAFLKRVLDYYADSGFQVLVTDDSEEPFPEIEAYPNLVYCQTGLPFAQSMVEPGVTHLKTPYMVMCADDTLIPVAAIKESVAFLEENPEYCVVQGYQSSMYYSGDSYYFKIESSTAPDYGSQSPSNRLLKFFSSQHRLYWGVWRTDAWKEVYTSIPLEILNEPRTLNLESMIYFMTPMVGKLKRLPIFFALHEDVPSVAVARKRRRKDGFTHWDFATKEMYRETFELFVKQAAKLLLKYEALSVEEAETYARMAFMINGLHYRQQKGRKTLVYRVKRELRSLWNKTLGRRAVMEKKQQQREARESLNKQRLEAMRPQCRAEMEKAAEFLFKYPRCKANDE</sequence>
<dbReference type="InterPro" id="IPR029044">
    <property type="entry name" value="Nucleotide-diphossugar_trans"/>
</dbReference>
<dbReference type="CDD" id="cd00761">
    <property type="entry name" value="Glyco_tranf_GTA_type"/>
    <property type="match status" value="1"/>
</dbReference>
<organism evidence="1 2">
    <name type="scientific">Pseudodesulfovibrio sediminis</name>
    <dbReference type="NCBI Taxonomy" id="2810563"/>
    <lineage>
        <taxon>Bacteria</taxon>
        <taxon>Pseudomonadati</taxon>
        <taxon>Thermodesulfobacteriota</taxon>
        <taxon>Desulfovibrionia</taxon>
        <taxon>Desulfovibrionales</taxon>
        <taxon>Desulfovibrionaceae</taxon>
    </lineage>
</organism>
<evidence type="ECO:0008006" key="3">
    <source>
        <dbReference type="Google" id="ProtNLM"/>
    </source>
</evidence>
<dbReference type="RefSeq" id="WP_229593827.1">
    <property type="nucleotide sequence ID" value="NZ_AP024485.1"/>
</dbReference>
<keyword evidence="2" id="KW-1185">Reference proteome</keyword>
<dbReference type="InterPro" id="IPR031042">
    <property type="entry name" value="Glyco_TIGR04440"/>
</dbReference>
<evidence type="ECO:0000313" key="2">
    <source>
        <dbReference type="Proteomes" id="UP001053296"/>
    </source>
</evidence>
<evidence type="ECO:0000313" key="1">
    <source>
        <dbReference type="EMBL" id="BCS87502.1"/>
    </source>
</evidence>
<dbReference type="EMBL" id="AP024485">
    <property type="protein sequence ID" value="BCS87502.1"/>
    <property type="molecule type" value="Genomic_DNA"/>
</dbReference>
<gene>
    <name evidence="1" type="ORF">PSDVSF_07440</name>
</gene>